<reference evidence="2" key="1">
    <citation type="submission" date="2022-11" db="EMBL/GenBank/DDBJ databases">
        <title>Marilongibacter aestuarii gen. nov., sp. nov., isolated from tidal flat sediment.</title>
        <authorList>
            <person name="Jiayan W."/>
        </authorList>
    </citation>
    <scope>NUCLEOTIDE SEQUENCE</scope>
    <source>
        <strain evidence="2">Z1-6</strain>
    </source>
</reference>
<name>A0A9X3F677_9BACT</name>
<feature type="domain" description="Uroporphyrinogen decarboxylase (URO-D)" evidence="1">
    <location>
        <begin position="69"/>
        <end position="342"/>
    </location>
</feature>
<dbReference type="GO" id="GO:0006779">
    <property type="term" value="P:porphyrin-containing compound biosynthetic process"/>
    <property type="evidence" value="ECO:0007669"/>
    <property type="project" value="InterPro"/>
</dbReference>
<dbReference type="InterPro" id="IPR000257">
    <property type="entry name" value="Uroporphyrinogen_deCOase"/>
</dbReference>
<keyword evidence="3" id="KW-1185">Reference proteome</keyword>
<dbReference type="PANTHER" id="PTHR47099">
    <property type="entry name" value="METHYLCOBAMIDE:COM METHYLTRANSFERASE MTBA"/>
    <property type="match status" value="1"/>
</dbReference>
<gene>
    <name evidence="2" type="ORF">OU798_13305</name>
</gene>
<protein>
    <submittedName>
        <fullName evidence="2">Uroporphyrinogen decarboxylase</fullName>
    </submittedName>
</protein>
<dbReference type="Proteomes" id="UP001145087">
    <property type="component" value="Unassembled WGS sequence"/>
</dbReference>
<dbReference type="AlphaFoldDB" id="A0A9X3F677"/>
<dbReference type="InterPro" id="IPR038071">
    <property type="entry name" value="UROD/MetE-like_sf"/>
</dbReference>
<dbReference type="GO" id="GO:0004853">
    <property type="term" value="F:uroporphyrinogen decarboxylase activity"/>
    <property type="evidence" value="ECO:0007669"/>
    <property type="project" value="InterPro"/>
</dbReference>
<evidence type="ECO:0000313" key="2">
    <source>
        <dbReference type="EMBL" id="MCY1721326.1"/>
    </source>
</evidence>
<comment type="caution">
    <text evidence="2">The sequence shown here is derived from an EMBL/GenBank/DDBJ whole genome shotgun (WGS) entry which is preliminary data.</text>
</comment>
<proteinExistence type="predicted"/>
<evidence type="ECO:0000313" key="3">
    <source>
        <dbReference type="Proteomes" id="UP001145087"/>
    </source>
</evidence>
<dbReference type="PANTHER" id="PTHR47099:SF1">
    <property type="entry name" value="METHYLCOBAMIDE:COM METHYLTRANSFERASE MTBA"/>
    <property type="match status" value="1"/>
</dbReference>
<dbReference type="InterPro" id="IPR052024">
    <property type="entry name" value="Methanogen_methyltrans"/>
</dbReference>
<dbReference type="RefSeq" id="WP_343333657.1">
    <property type="nucleotide sequence ID" value="NZ_JAPOHD010000027.1"/>
</dbReference>
<dbReference type="Pfam" id="PF01208">
    <property type="entry name" value="URO-D"/>
    <property type="match status" value="1"/>
</dbReference>
<sequence>MTSEQWELLLKTVHGEIPQKPVTGFIIDSPWIPGWAGISNLQYYSSEQIWFEANKKAIDTFPETMFLPGFWSEFGMCTEPSAFGAKMVWNEYSLPHADKIISDISQAGSLHNPNPKTDGLLPFIIQRLVNYQKPIQEMGHEIKFAIARGPLNIASFLMGTTELMMGFMMDPENSHKLLETITQFSINWIQHQKEMLPDIEGILLLDDIVGFIGDDECQQFAVPYIKRIFNSIDSKINFFHNDAPGLISSPYLKDMGINLFNFSFEHSMKEIRALAGPEVALIGNLPPRDVLAAGTPEQVRAETRKMVTDFGDPQRVIWSCGGGMPQNVSTENIRAFKETIDQVVPEIEQNKQ</sequence>
<organism evidence="2 3">
    <name type="scientific">Draconibacterium aestuarii</name>
    <dbReference type="NCBI Taxonomy" id="2998507"/>
    <lineage>
        <taxon>Bacteria</taxon>
        <taxon>Pseudomonadati</taxon>
        <taxon>Bacteroidota</taxon>
        <taxon>Bacteroidia</taxon>
        <taxon>Marinilabiliales</taxon>
        <taxon>Prolixibacteraceae</taxon>
        <taxon>Draconibacterium</taxon>
    </lineage>
</organism>
<dbReference type="SUPFAM" id="SSF51726">
    <property type="entry name" value="UROD/MetE-like"/>
    <property type="match status" value="1"/>
</dbReference>
<dbReference type="EMBL" id="JAPOHD010000027">
    <property type="protein sequence ID" value="MCY1721326.1"/>
    <property type="molecule type" value="Genomic_DNA"/>
</dbReference>
<dbReference type="Gene3D" id="3.20.20.210">
    <property type="match status" value="1"/>
</dbReference>
<evidence type="ECO:0000259" key="1">
    <source>
        <dbReference type="Pfam" id="PF01208"/>
    </source>
</evidence>
<accession>A0A9X3F677</accession>